<evidence type="ECO:0000313" key="2">
    <source>
        <dbReference type="Proteomes" id="UP000636709"/>
    </source>
</evidence>
<dbReference type="Proteomes" id="UP000636709">
    <property type="component" value="Unassembled WGS sequence"/>
</dbReference>
<dbReference type="EMBL" id="JACEFO010002387">
    <property type="protein sequence ID" value="KAF8662003.1"/>
    <property type="molecule type" value="Genomic_DNA"/>
</dbReference>
<gene>
    <name evidence="1" type="ORF">HU200_056576</name>
</gene>
<evidence type="ECO:0000313" key="1">
    <source>
        <dbReference type="EMBL" id="KAF8662003.1"/>
    </source>
</evidence>
<proteinExistence type="predicted"/>
<name>A0A835ACR2_9POAL</name>
<accession>A0A835ACR2</accession>
<reference evidence="1" key="1">
    <citation type="submission" date="2020-07" db="EMBL/GenBank/DDBJ databases">
        <title>Genome sequence and genetic diversity analysis of an under-domesticated orphan crop, white fonio (Digitaria exilis).</title>
        <authorList>
            <person name="Bennetzen J.L."/>
            <person name="Chen S."/>
            <person name="Ma X."/>
            <person name="Wang X."/>
            <person name="Yssel A.E.J."/>
            <person name="Chaluvadi S.R."/>
            <person name="Johnson M."/>
            <person name="Gangashetty P."/>
            <person name="Hamidou F."/>
            <person name="Sanogo M.D."/>
            <person name="Zwaenepoel A."/>
            <person name="Wallace J."/>
            <person name="Van De Peer Y."/>
            <person name="Van Deynze A."/>
        </authorList>
    </citation>
    <scope>NUCLEOTIDE SEQUENCE</scope>
    <source>
        <tissue evidence="1">Leaves</tissue>
    </source>
</reference>
<organism evidence="1 2">
    <name type="scientific">Digitaria exilis</name>
    <dbReference type="NCBI Taxonomy" id="1010633"/>
    <lineage>
        <taxon>Eukaryota</taxon>
        <taxon>Viridiplantae</taxon>
        <taxon>Streptophyta</taxon>
        <taxon>Embryophyta</taxon>
        <taxon>Tracheophyta</taxon>
        <taxon>Spermatophyta</taxon>
        <taxon>Magnoliopsida</taxon>
        <taxon>Liliopsida</taxon>
        <taxon>Poales</taxon>
        <taxon>Poaceae</taxon>
        <taxon>PACMAD clade</taxon>
        <taxon>Panicoideae</taxon>
        <taxon>Panicodae</taxon>
        <taxon>Paniceae</taxon>
        <taxon>Anthephorinae</taxon>
        <taxon>Digitaria</taxon>
    </lineage>
</organism>
<protein>
    <submittedName>
        <fullName evidence="1">Uncharacterized protein</fullName>
    </submittedName>
</protein>
<keyword evidence="2" id="KW-1185">Reference proteome</keyword>
<dbReference type="AlphaFoldDB" id="A0A835ACR2"/>
<comment type="caution">
    <text evidence="1">The sequence shown here is derived from an EMBL/GenBank/DDBJ whole genome shotgun (WGS) entry which is preliminary data.</text>
</comment>
<sequence length="103" mass="10973">METLRAEVVAAGTPPLPNAHVVSKILSQGGSNCCSSGTFLKNAGILDCYSWSCSRGEDALCSQLATEVEGSAALQEQIEVIKKDNAQTRAAFLKMKLDQEEVI</sequence>